<dbReference type="RefSeq" id="WP_378051491.1">
    <property type="nucleotide sequence ID" value="NZ_JBHMDN010000034.1"/>
</dbReference>
<proteinExistence type="inferred from homology"/>
<evidence type="ECO:0000256" key="6">
    <source>
        <dbReference type="HAMAP-Rule" id="MF_01685"/>
    </source>
</evidence>
<keyword evidence="3 6" id="KW-0274">FAD</keyword>
<evidence type="ECO:0000259" key="7">
    <source>
        <dbReference type="Pfam" id="PF07992"/>
    </source>
</evidence>
<dbReference type="Gene3D" id="3.50.50.60">
    <property type="entry name" value="FAD/NAD(P)-binding domain"/>
    <property type="match status" value="2"/>
</dbReference>
<dbReference type="InterPro" id="IPR036188">
    <property type="entry name" value="FAD/NAD-bd_sf"/>
</dbReference>
<evidence type="ECO:0000256" key="5">
    <source>
        <dbReference type="ARBA" id="ARBA00023002"/>
    </source>
</evidence>
<dbReference type="SUPFAM" id="SSF51905">
    <property type="entry name" value="FAD/NAD(P)-binding domain"/>
    <property type="match status" value="1"/>
</dbReference>
<accession>A0ABW2F8C6</accession>
<feature type="binding site" evidence="6">
    <location>
        <position position="37"/>
    </location>
    <ligand>
        <name>FAD</name>
        <dbReference type="ChEBI" id="CHEBI:57692"/>
    </ligand>
</feature>
<keyword evidence="2 6" id="KW-0285">Flavoprotein</keyword>
<evidence type="ECO:0000256" key="3">
    <source>
        <dbReference type="ARBA" id="ARBA00022827"/>
    </source>
</evidence>
<gene>
    <name evidence="8" type="ORF">ACFQMJ_13095</name>
</gene>
<evidence type="ECO:0000313" key="9">
    <source>
        <dbReference type="Proteomes" id="UP001596378"/>
    </source>
</evidence>
<sequence length="346" mass="37499">MADRMERFDVTIIGGGPAGLYAAFYGGLRDMSVKLIEAGSELGGRLRSYADKTVWDVGGVPPIRCARLIEQMIRQARTFEPTIVLGQRIAELERREDGTMTVVSASGERHHTRALILALGHGVPQPRRLEIEGAQRYEAANLHYAATADPGRLRGKTVLLSCCGSGNVSAVRIEELAALAARVVVVRGRADLQPSDRSRPTPSVEYRAPFVVERLHGDGNRIEAVTIARVDGEGDFAGERERMEVDEVLVDHGTRSEYGPIVRWGLEKTSWNFDADERLATRLPGVFVAGDAANYPSKLHLIAGAISDAAIAVNSAKRYLDPTAPKSAPMSTSSAKFADRNKALGL</sequence>
<feature type="domain" description="FAD/NAD(P)-binding" evidence="7">
    <location>
        <begin position="8"/>
        <end position="300"/>
    </location>
</feature>
<keyword evidence="9" id="KW-1185">Reference proteome</keyword>
<dbReference type="PRINTS" id="PR00469">
    <property type="entry name" value="PNDRDTASEII"/>
</dbReference>
<dbReference type="EMBL" id="JBHTAI010000007">
    <property type="protein sequence ID" value="MFC7149467.1"/>
    <property type="molecule type" value="Genomic_DNA"/>
</dbReference>
<comment type="catalytic activity">
    <reaction evidence="6">
        <text>2 reduced [2Fe-2S]-[ferredoxin] + NADP(+) + H(+) = 2 oxidized [2Fe-2S]-[ferredoxin] + NADPH</text>
        <dbReference type="Rhea" id="RHEA:20125"/>
        <dbReference type="Rhea" id="RHEA-COMP:10000"/>
        <dbReference type="Rhea" id="RHEA-COMP:10001"/>
        <dbReference type="ChEBI" id="CHEBI:15378"/>
        <dbReference type="ChEBI" id="CHEBI:33737"/>
        <dbReference type="ChEBI" id="CHEBI:33738"/>
        <dbReference type="ChEBI" id="CHEBI:57783"/>
        <dbReference type="ChEBI" id="CHEBI:58349"/>
        <dbReference type="EC" id="1.18.1.2"/>
    </reaction>
</comment>
<keyword evidence="4 6" id="KW-0521">NADP</keyword>
<dbReference type="PRINTS" id="PR00368">
    <property type="entry name" value="FADPNR"/>
</dbReference>
<evidence type="ECO:0000256" key="2">
    <source>
        <dbReference type="ARBA" id="ARBA00022630"/>
    </source>
</evidence>
<evidence type="ECO:0000256" key="1">
    <source>
        <dbReference type="ARBA" id="ARBA00011738"/>
    </source>
</evidence>
<feature type="binding site" evidence="6">
    <location>
        <position position="89"/>
    </location>
    <ligand>
        <name>FAD</name>
        <dbReference type="ChEBI" id="CHEBI:57692"/>
    </ligand>
</feature>
<comment type="similarity">
    <text evidence="6">Belongs to the ferredoxin--NADP reductase type 2 family.</text>
</comment>
<feature type="binding site" evidence="6">
    <location>
        <position position="49"/>
    </location>
    <ligand>
        <name>FAD</name>
        <dbReference type="ChEBI" id="CHEBI:57692"/>
    </ligand>
</feature>
<feature type="binding site" evidence="6">
    <location>
        <position position="291"/>
    </location>
    <ligand>
        <name>FAD</name>
        <dbReference type="ChEBI" id="CHEBI:57692"/>
    </ligand>
</feature>
<protein>
    <recommendedName>
        <fullName evidence="6">Ferredoxin--NADP reductase</fullName>
        <shortName evidence="6">FNR</shortName>
        <shortName evidence="6">Fd-NADP(+) reductase</shortName>
        <ecNumber evidence="6">1.18.1.2</ecNumber>
    </recommendedName>
</protein>
<comment type="subunit">
    <text evidence="1 6">Homodimer.</text>
</comment>
<dbReference type="InterPro" id="IPR022890">
    <property type="entry name" value="Fd--NADP_Rdtase_type_2"/>
</dbReference>
<reference evidence="9" key="1">
    <citation type="journal article" date="2019" name="Int. J. Syst. Evol. Microbiol.">
        <title>The Global Catalogue of Microorganisms (GCM) 10K type strain sequencing project: providing services to taxonomists for standard genome sequencing and annotation.</title>
        <authorList>
            <consortium name="The Broad Institute Genomics Platform"/>
            <consortium name="The Broad Institute Genome Sequencing Center for Infectious Disease"/>
            <person name="Wu L."/>
            <person name="Ma J."/>
        </authorList>
    </citation>
    <scope>NUCLEOTIDE SEQUENCE [LARGE SCALE GENOMIC DNA]</scope>
    <source>
        <strain evidence="9">KCTC 12907</strain>
    </source>
</reference>
<dbReference type="Proteomes" id="UP001596378">
    <property type="component" value="Unassembled WGS sequence"/>
</dbReference>
<dbReference type="InterPro" id="IPR050097">
    <property type="entry name" value="Ferredoxin-NADP_redctase_2"/>
</dbReference>
<dbReference type="EC" id="1.18.1.2" evidence="6"/>
<organism evidence="8 9">
    <name type="scientific">Cohnella cellulosilytica</name>
    <dbReference type="NCBI Taxonomy" id="986710"/>
    <lineage>
        <taxon>Bacteria</taxon>
        <taxon>Bacillati</taxon>
        <taxon>Bacillota</taxon>
        <taxon>Bacilli</taxon>
        <taxon>Bacillales</taxon>
        <taxon>Paenibacillaceae</taxon>
        <taxon>Cohnella</taxon>
    </lineage>
</organism>
<keyword evidence="5 6" id="KW-0560">Oxidoreductase</keyword>
<feature type="binding site" evidence="6">
    <location>
        <position position="332"/>
    </location>
    <ligand>
        <name>FAD</name>
        <dbReference type="ChEBI" id="CHEBI:57692"/>
    </ligand>
</feature>
<evidence type="ECO:0000256" key="4">
    <source>
        <dbReference type="ARBA" id="ARBA00022857"/>
    </source>
</evidence>
<comment type="caution">
    <text evidence="6">Lacks conserved residue(s) required for the propagation of feature annotation.</text>
</comment>
<dbReference type="InterPro" id="IPR023753">
    <property type="entry name" value="FAD/NAD-binding_dom"/>
</dbReference>
<name>A0ABW2F8C6_9BACL</name>
<dbReference type="HAMAP" id="MF_01685">
    <property type="entry name" value="FENR2"/>
    <property type="match status" value="1"/>
</dbReference>
<dbReference type="PANTHER" id="PTHR48105">
    <property type="entry name" value="THIOREDOXIN REDUCTASE 1-RELATED-RELATED"/>
    <property type="match status" value="1"/>
</dbReference>
<comment type="caution">
    <text evidence="8">The sequence shown here is derived from an EMBL/GenBank/DDBJ whole genome shotgun (WGS) entry which is preliminary data.</text>
</comment>
<dbReference type="Pfam" id="PF07992">
    <property type="entry name" value="Pyr_redox_2"/>
    <property type="match status" value="1"/>
</dbReference>
<comment type="cofactor">
    <cofactor evidence="6">
        <name>FAD</name>
        <dbReference type="ChEBI" id="CHEBI:57692"/>
    </cofactor>
    <text evidence="6">Binds 1 FAD per subunit.</text>
</comment>
<evidence type="ECO:0000313" key="8">
    <source>
        <dbReference type="EMBL" id="MFC7149467.1"/>
    </source>
</evidence>